<dbReference type="SUPFAM" id="SSF54236">
    <property type="entry name" value="Ubiquitin-like"/>
    <property type="match status" value="1"/>
</dbReference>
<protein>
    <submittedName>
        <fullName evidence="2">FERM domain-containing protein 4A</fullName>
    </submittedName>
</protein>
<dbReference type="PANTHER" id="PTHR46079:SF2">
    <property type="entry name" value="FERM DOMAIN-CONTAINING PROTEIN"/>
    <property type="match status" value="1"/>
</dbReference>
<accession>A0A4Y2LUC9</accession>
<dbReference type="PROSITE" id="PS50057">
    <property type="entry name" value="FERM_3"/>
    <property type="match status" value="1"/>
</dbReference>
<dbReference type="Proteomes" id="UP000499080">
    <property type="component" value="Unassembled WGS sequence"/>
</dbReference>
<dbReference type="PANTHER" id="PTHR46079">
    <property type="entry name" value="FERM DOMAIN-CONTAINING PROTEIN 4"/>
    <property type="match status" value="1"/>
</dbReference>
<dbReference type="CDD" id="cd17103">
    <property type="entry name" value="FERM_F1_FRMD4"/>
    <property type="match status" value="1"/>
</dbReference>
<sequence>MSEGRRSQVVLLDERRLDIVIQSRLYAGELLDIVASHFNLKEKEYFGLSFIDESSHHSWLQLDKRVLEHDFPKKYTSQGAVLILYFRIKYYVESITQLRDSATIEAFYLQTKSLIAKVSQVCTVKEFWFTLALRFDIRHDDTKFVYPQHPPTPYRILDSPL</sequence>
<evidence type="ECO:0000259" key="1">
    <source>
        <dbReference type="PROSITE" id="PS50057"/>
    </source>
</evidence>
<feature type="domain" description="FERM" evidence="1">
    <location>
        <begin position="5"/>
        <end position="161"/>
    </location>
</feature>
<name>A0A4Y2LUC9_ARAVE</name>
<dbReference type="FunFam" id="3.10.20.90:FF:000019">
    <property type="entry name" value="FERM domain containing 4A"/>
    <property type="match status" value="1"/>
</dbReference>
<dbReference type="AlphaFoldDB" id="A0A4Y2LUC9"/>
<dbReference type="EMBL" id="BGPR01006229">
    <property type="protein sequence ID" value="GBN17136.1"/>
    <property type="molecule type" value="Genomic_DNA"/>
</dbReference>
<reference evidence="2 3" key="1">
    <citation type="journal article" date="2019" name="Sci. Rep.">
        <title>Orb-weaving spider Araneus ventricosus genome elucidates the spidroin gene catalogue.</title>
        <authorList>
            <person name="Kono N."/>
            <person name="Nakamura H."/>
            <person name="Ohtoshi R."/>
            <person name="Moran D.A.P."/>
            <person name="Shinohara A."/>
            <person name="Yoshida Y."/>
            <person name="Fujiwara M."/>
            <person name="Mori M."/>
            <person name="Tomita M."/>
            <person name="Arakawa K."/>
        </authorList>
    </citation>
    <scope>NUCLEOTIDE SEQUENCE [LARGE SCALE GENOMIC DNA]</scope>
</reference>
<dbReference type="GO" id="GO:0090162">
    <property type="term" value="P:establishment of epithelial cell polarity"/>
    <property type="evidence" value="ECO:0007669"/>
    <property type="project" value="InterPro"/>
</dbReference>
<dbReference type="InterPro" id="IPR047176">
    <property type="entry name" value="FRMD4A/B"/>
</dbReference>
<gene>
    <name evidence="2" type="primary">Frmd4a</name>
    <name evidence="2" type="ORF">AVEN_248762_1</name>
</gene>
<dbReference type="InterPro" id="IPR018979">
    <property type="entry name" value="FERM_N"/>
</dbReference>
<evidence type="ECO:0000313" key="3">
    <source>
        <dbReference type="Proteomes" id="UP000499080"/>
    </source>
</evidence>
<comment type="caution">
    <text evidence="2">The sequence shown here is derived from an EMBL/GenBank/DDBJ whole genome shotgun (WGS) entry which is preliminary data.</text>
</comment>
<evidence type="ECO:0000313" key="2">
    <source>
        <dbReference type="EMBL" id="GBN17136.1"/>
    </source>
</evidence>
<dbReference type="Pfam" id="PF09379">
    <property type="entry name" value="FERM_N"/>
    <property type="match status" value="1"/>
</dbReference>
<keyword evidence="3" id="KW-1185">Reference proteome</keyword>
<dbReference type="Gene3D" id="3.10.20.90">
    <property type="entry name" value="Phosphatidylinositol 3-kinase Catalytic Subunit, Chain A, domain 1"/>
    <property type="match status" value="1"/>
</dbReference>
<dbReference type="InterPro" id="IPR029071">
    <property type="entry name" value="Ubiquitin-like_domsf"/>
</dbReference>
<organism evidence="2 3">
    <name type="scientific">Araneus ventricosus</name>
    <name type="common">Orbweaver spider</name>
    <name type="synonym">Epeira ventricosa</name>
    <dbReference type="NCBI Taxonomy" id="182803"/>
    <lineage>
        <taxon>Eukaryota</taxon>
        <taxon>Metazoa</taxon>
        <taxon>Ecdysozoa</taxon>
        <taxon>Arthropoda</taxon>
        <taxon>Chelicerata</taxon>
        <taxon>Arachnida</taxon>
        <taxon>Araneae</taxon>
        <taxon>Araneomorphae</taxon>
        <taxon>Entelegynae</taxon>
        <taxon>Araneoidea</taxon>
        <taxon>Araneidae</taxon>
        <taxon>Araneus</taxon>
    </lineage>
</organism>
<proteinExistence type="predicted"/>
<dbReference type="OrthoDB" id="10063592at2759"/>
<dbReference type="InterPro" id="IPR000299">
    <property type="entry name" value="FERM_domain"/>
</dbReference>